<dbReference type="EMBL" id="LJJC01000006">
    <property type="protein sequence ID" value="KQL51496.1"/>
    <property type="molecule type" value="Genomic_DNA"/>
</dbReference>
<evidence type="ECO:0000313" key="3">
    <source>
        <dbReference type="Proteomes" id="UP000051888"/>
    </source>
</evidence>
<keyword evidence="3" id="KW-1185">Reference proteome</keyword>
<organism evidence="2 3">
    <name type="scientific">Heyndrickxia shackletonii</name>
    <dbReference type="NCBI Taxonomy" id="157838"/>
    <lineage>
        <taxon>Bacteria</taxon>
        <taxon>Bacillati</taxon>
        <taxon>Bacillota</taxon>
        <taxon>Bacilli</taxon>
        <taxon>Bacillales</taxon>
        <taxon>Bacillaceae</taxon>
        <taxon>Heyndrickxia</taxon>
    </lineage>
</organism>
<accession>A0A0Q3TBE9</accession>
<dbReference type="RefSeq" id="WP_055741806.1">
    <property type="nucleotide sequence ID" value="NZ_JAAIWL010000028.1"/>
</dbReference>
<dbReference type="OrthoDB" id="9780095at2"/>
<dbReference type="Pfam" id="PF13679">
    <property type="entry name" value="Methyltransf_32"/>
    <property type="match status" value="1"/>
</dbReference>
<dbReference type="Gene3D" id="3.40.50.150">
    <property type="entry name" value="Vaccinia Virus protein VP39"/>
    <property type="match status" value="1"/>
</dbReference>
<name>A0A0Q3TBE9_9BACI</name>
<evidence type="ECO:0000259" key="1">
    <source>
        <dbReference type="Pfam" id="PF13679"/>
    </source>
</evidence>
<dbReference type="AlphaFoldDB" id="A0A0Q3TBE9"/>
<dbReference type="STRING" id="157838.AN964_21295"/>
<proteinExistence type="predicted"/>
<dbReference type="SUPFAM" id="SSF53335">
    <property type="entry name" value="S-adenosyl-L-methionine-dependent methyltransferases"/>
    <property type="match status" value="1"/>
</dbReference>
<keyword evidence="2" id="KW-0808">Transferase</keyword>
<keyword evidence="2" id="KW-0489">Methyltransferase</keyword>
<comment type="caution">
    <text evidence="2">The sequence shown here is derived from an EMBL/GenBank/DDBJ whole genome shotgun (WGS) entry which is preliminary data.</text>
</comment>
<protein>
    <submittedName>
        <fullName evidence="2">SAM-dependent methyltransferase</fullName>
    </submittedName>
</protein>
<dbReference type="PATRIC" id="fig|157838.3.peg.4674"/>
<sequence>MNEKYFDALLNIKTREEQKGFLKSIHYHRYEPTPYHALETLFDEYELTSKDRIVDFGCGKGRLNFYIHHFFHATAVGIEMNEQFFRDAMANRENYLKKNHHGADKIYFHCCIAEDYEIDPKDNRFYFFNPFSVQIFMKVVNHILQSVEKVKRDVELILYYPANEYMYFLENQTAFVLKQEVPLRDLIEHNPNERFLIYRLDW</sequence>
<dbReference type="InterPro" id="IPR025714">
    <property type="entry name" value="Methyltranfer_dom"/>
</dbReference>
<dbReference type="GO" id="GO:0032259">
    <property type="term" value="P:methylation"/>
    <property type="evidence" value="ECO:0007669"/>
    <property type="project" value="UniProtKB-KW"/>
</dbReference>
<evidence type="ECO:0000313" key="2">
    <source>
        <dbReference type="EMBL" id="KQL51496.1"/>
    </source>
</evidence>
<feature type="domain" description="Methyltransferase" evidence="1">
    <location>
        <begin position="38"/>
        <end position="96"/>
    </location>
</feature>
<reference evidence="2 3" key="1">
    <citation type="submission" date="2015-09" db="EMBL/GenBank/DDBJ databases">
        <title>Genome sequencing project for genomic taxonomy and phylogenomics of Bacillus-like bacteria.</title>
        <authorList>
            <person name="Liu B."/>
            <person name="Wang J."/>
            <person name="Zhu Y."/>
            <person name="Liu G."/>
            <person name="Chen Q."/>
            <person name="Chen Z."/>
            <person name="Lan J."/>
            <person name="Che J."/>
            <person name="Ge C."/>
            <person name="Shi H."/>
            <person name="Pan Z."/>
            <person name="Liu X."/>
        </authorList>
    </citation>
    <scope>NUCLEOTIDE SEQUENCE [LARGE SCALE GENOMIC DNA]</scope>
    <source>
        <strain evidence="2 3">LMG 18435</strain>
    </source>
</reference>
<dbReference type="InterPro" id="IPR029063">
    <property type="entry name" value="SAM-dependent_MTases_sf"/>
</dbReference>
<dbReference type="Proteomes" id="UP000051888">
    <property type="component" value="Unassembled WGS sequence"/>
</dbReference>
<gene>
    <name evidence="2" type="ORF">AN964_21295</name>
</gene>
<dbReference type="GO" id="GO:0008168">
    <property type="term" value="F:methyltransferase activity"/>
    <property type="evidence" value="ECO:0007669"/>
    <property type="project" value="UniProtKB-KW"/>
</dbReference>